<dbReference type="Pfam" id="PF08281">
    <property type="entry name" value="Sigma70_r4_2"/>
    <property type="match status" value="1"/>
</dbReference>
<evidence type="ECO:0000259" key="6">
    <source>
        <dbReference type="Pfam" id="PF04542"/>
    </source>
</evidence>
<dbReference type="Proteomes" id="UP000244867">
    <property type="component" value="Unassembled WGS sequence"/>
</dbReference>
<evidence type="ECO:0000256" key="5">
    <source>
        <dbReference type="ARBA" id="ARBA00023163"/>
    </source>
</evidence>
<dbReference type="AlphaFoldDB" id="A0A2R7YUT0"/>
<dbReference type="InterPro" id="IPR036388">
    <property type="entry name" value="WH-like_DNA-bd_sf"/>
</dbReference>
<comment type="caution">
    <text evidence="8">The sequence shown here is derived from an EMBL/GenBank/DDBJ whole genome shotgun (WGS) entry which is preliminary data.</text>
</comment>
<evidence type="ECO:0000256" key="3">
    <source>
        <dbReference type="ARBA" id="ARBA00023015"/>
    </source>
</evidence>
<dbReference type="RefSeq" id="WP_108345444.1">
    <property type="nucleotide sequence ID" value="NZ_PYXZ01000007.1"/>
</dbReference>
<dbReference type="InterPro" id="IPR013249">
    <property type="entry name" value="RNA_pol_sigma70_r4_t2"/>
</dbReference>
<evidence type="ECO:0000313" key="9">
    <source>
        <dbReference type="Proteomes" id="UP000244867"/>
    </source>
</evidence>
<dbReference type="SUPFAM" id="SSF54427">
    <property type="entry name" value="NTF2-like"/>
    <property type="match status" value="1"/>
</dbReference>
<dbReference type="Gene3D" id="1.10.1740.10">
    <property type="match status" value="1"/>
</dbReference>
<dbReference type="SUPFAM" id="SSF88946">
    <property type="entry name" value="Sigma2 domain of RNA polymerase sigma factors"/>
    <property type="match status" value="1"/>
</dbReference>
<proteinExistence type="inferred from homology"/>
<evidence type="ECO:0000256" key="1">
    <source>
        <dbReference type="ARBA" id="ARBA00010641"/>
    </source>
</evidence>
<dbReference type="GO" id="GO:0003677">
    <property type="term" value="F:DNA binding"/>
    <property type="evidence" value="ECO:0007669"/>
    <property type="project" value="InterPro"/>
</dbReference>
<dbReference type="InterPro" id="IPR013324">
    <property type="entry name" value="RNA_pol_sigma_r3/r4-like"/>
</dbReference>
<evidence type="ECO:0000256" key="2">
    <source>
        <dbReference type="ARBA" id="ARBA00011344"/>
    </source>
</evidence>
<dbReference type="InterPro" id="IPR014284">
    <property type="entry name" value="RNA_pol_sigma-70_dom"/>
</dbReference>
<evidence type="ECO:0000256" key="4">
    <source>
        <dbReference type="ARBA" id="ARBA00023082"/>
    </source>
</evidence>
<dbReference type="SUPFAM" id="SSF88659">
    <property type="entry name" value="Sigma3 and sigma4 domains of RNA polymerase sigma factors"/>
    <property type="match status" value="1"/>
</dbReference>
<dbReference type="InterPro" id="IPR032710">
    <property type="entry name" value="NTF2-like_dom_sf"/>
</dbReference>
<dbReference type="InterPro" id="IPR007627">
    <property type="entry name" value="RNA_pol_sigma70_r2"/>
</dbReference>
<protein>
    <submittedName>
        <fullName evidence="8">RNA polymerase subunit sigma-70</fullName>
    </submittedName>
</protein>
<dbReference type="PANTHER" id="PTHR30173">
    <property type="entry name" value="SIGMA 19 FACTOR"/>
    <property type="match status" value="1"/>
</dbReference>
<dbReference type="GO" id="GO:0006352">
    <property type="term" value="P:DNA-templated transcription initiation"/>
    <property type="evidence" value="ECO:0007669"/>
    <property type="project" value="InterPro"/>
</dbReference>
<keyword evidence="9" id="KW-1185">Reference proteome</keyword>
<evidence type="ECO:0000313" key="8">
    <source>
        <dbReference type="EMBL" id="PUA80054.1"/>
    </source>
</evidence>
<dbReference type="InterPro" id="IPR052704">
    <property type="entry name" value="ECF_Sigma-70_Domain"/>
</dbReference>
<feature type="domain" description="RNA polymerase sigma-70 region 2" evidence="6">
    <location>
        <begin position="4"/>
        <end position="67"/>
    </location>
</feature>
<dbReference type="InterPro" id="IPR013325">
    <property type="entry name" value="RNA_pol_sigma_r2"/>
</dbReference>
<evidence type="ECO:0000259" key="7">
    <source>
        <dbReference type="Pfam" id="PF08281"/>
    </source>
</evidence>
<keyword evidence="4" id="KW-0731">Sigma factor</keyword>
<dbReference type="Gene3D" id="3.10.450.50">
    <property type="match status" value="1"/>
</dbReference>
<reference evidence="8 9" key="1">
    <citation type="submission" date="2018-03" db="EMBL/GenBank/DDBJ databases">
        <authorList>
            <person name="Keele B.F."/>
        </authorList>
    </citation>
    <scope>NUCLEOTIDE SEQUENCE [LARGE SCALE GENOMIC DNA]</scope>
    <source>
        <strain evidence="8 9">IB-3</strain>
    </source>
</reference>
<keyword evidence="5" id="KW-0804">Transcription</keyword>
<name>A0A2R7YUT0_9ACTN</name>
<sequence length="275" mass="29814">MESFEEHRSHLTAVATRVLGPGGDAEDAVQEAWLRYERTDTSDVENLRGWLTTVVTRICLDQLRSRTARREDLVDTHLERPGDDPTPEDDAVVAEAVGGAMQTVLDELNPPERVAFVLHDLFAVSFDEIAEMLDRTPAATRQLASRARRRIRGTTPATAPGREVVDAFLKAARAGEFDSLLQLLDPDVVCRADATSVAMGGPVPLISGAQDVANRFNGGAAALFATVVDGLAGAVWMYRGEAKVVFDFTIVDDRIVAIDMLSDPDVMAGLVLEKV</sequence>
<dbReference type="Pfam" id="PF04542">
    <property type="entry name" value="Sigma70_r2"/>
    <property type="match status" value="1"/>
</dbReference>
<gene>
    <name evidence="8" type="ORF">C7S10_15985</name>
</gene>
<organism evidence="8 9">
    <name type="scientific">Nocardioides currus</name>
    <dbReference type="NCBI Taxonomy" id="2133958"/>
    <lineage>
        <taxon>Bacteria</taxon>
        <taxon>Bacillati</taxon>
        <taxon>Actinomycetota</taxon>
        <taxon>Actinomycetes</taxon>
        <taxon>Propionibacteriales</taxon>
        <taxon>Nocardioidaceae</taxon>
        <taxon>Nocardioides</taxon>
    </lineage>
</organism>
<accession>A0A2R7YUT0</accession>
<dbReference type="EMBL" id="PYXZ01000007">
    <property type="protein sequence ID" value="PUA80054.1"/>
    <property type="molecule type" value="Genomic_DNA"/>
</dbReference>
<comment type="subunit">
    <text evidence="2">Interacts transiently with the RNA polymerase catalytic core formed by RpoA, RpoB, RpoC and RpoZ (2 alpha, 1 beta, 1 beta' and 1 omega subunit) to form the RNA polymerase holoenzyme that can initiate transcription.</text>
</comment>
<dbReference type="GO" id="GO:0016987">
    <property type="term" value="F:sigma factor activity"/>
    <property type="evidence" value="ECO:0007669"/>
    <property type="project" value="UniProtKB-KW"/>
</dbReference>
<feature type="domain" description="RNA polymerase sigma factor 70 region 4 type 2" evidence="7">
    <location>
        <begin position="100"/>
        <end position="151"/>
    </location>
</feature>
<dbReference type="NCBIfam" id="TIGR02937">
    <property type="entry name" value="sigma70-ECF"/>
    <property type="match status" value="1"/>
</dbReference>
<dbReference type="PANTHER" id="PTHR30173:SF43">
    <property type="entry name" value="ECF RNA POLYMERASE SIGMA FACTOR SIGI-RELATED"/>
    <property type="match status" value="1"/>
</dbReference>
<comment type="similarity">
    <text evidence="1">Belongs to the sigma-70 factor family. ECF subfamily.</text>
</comment>
<dbReference type="OrthoDB" id="3211555at2"/>
<keyword evidence="3" id="KW-0805">Transcription regulation</keyword>
<dbReference type="Gene3D" id="1.10.10.10">
    <property type="entry name" value="Winged helix-like DNA-binding domain superfamily/Winged helix DNA-binding domain"/>
    <property type="match status" value="1"/>
</dbReference>